<dbReference type="PATRIC" id="fig|1514904.3.peg.1829"/>
<evidence type="ECO:0000313" key="3">
    <source>
        <dbReference type="Proteomes" id="UP000038011"/>
    </source>
</evidence>
<proteinExistence type="predicted"/>
<name>A0A0N0E6X2_9HYPH</name>
<dbReference type="OrthoDB" id="7872096at2"/>
<keyword evidence="1" id="KW-1133">Transmembrane helix</keyword>
<keyword evidence="1" id="KW-0472">Membrane</keyword>
<organism evidence="2 3">
    <name type="scientific">Ahrensia marina</name>
    <dbReference type="NCBI Taxonomy" id="1514904"/>
    <lineage>
        <taxon>Bacteria</taxon>
        <taxon>Pseudomonadati</taxon>
        <taxon>Pseudomonadota</taxon>
        <taxon>Alphaproteobacteria</taxon>
        <taxon>Hyphomicrobiales</taxon>
        <taxon>Ahrensiaceae</taxon>
        <taxon>Ahrensia</taxon>
    </lineage>
</organism>
<dbReference type="AlphaFoldDB" id="A0A0N0E6X2"/>
<reference evidence="2 3" key="1">
    <citation type="submission" date="2015-01" db="EMBL/GenBank/DDBJ databases">
        <title>Ahrensia donghaiensis sp. nov., a novel dimethylsulphoniopropionate-cleavage bacterium isolated from seawater and emended descriptions of the genus Ahrensia and Ahrensia kielensis.</title>
        <authorList>
            <person name="Liu J."/>
        </authorList>
    </citation>
    <scope>NUCLEOTIDE SEQUENCE [LARGE SCALE GENOMIC DNA]</scope>
    <source>
        <strain evidence="2 3">LZD062</strain>
    </source>
</reference>
<feature type="transmembrane region" description="Helical" evidence="1">
    <location>
        <begin position="5"/>
        <end position="22"/>
    </location>
</feature>
<gene>
    <name evidence="2" type="ORF">SU32_13470</name>
</gene>
<accession>A0A0N0E6X2</accession>
<dbReference type="RefSeq" id="WP_053999897.1">
    <property type="nucleotide sequence ID" value="NZ_JXMU01000020.1"/>
</dbReference>
<keyword evidence="3" id="KW-1185">Reference proteome</keyword>
<evidence type="ECO:0000256" key="1">
    <source>
        <dbReference type="SAM" id="Phobius"/>
    </source>
</evidence>
<sequence length="78" mass="8990">MIRKFISLVSFGLALVFGYLYYVTYFKHRDCFNALGRCFDDETGVVYSEQSGIIWLLLAALALGVSLYTAWLLRKPKR</sequence>
<protein>
    <submittedName>
        <fullName evidence="2">Uncharacterized protein</fullName>
    </submittedName>
</protein>
<feature type="transmembrane region" description="Helical" evidence="1">
    <location>
        <begin position="53"/>
        <end position="73"/>
    </location>
</feature>
<keyword evidence="1" id="KW-0812">Transmembrane</keyword>
<comment type="caution">
    <text evidence="2">The sequence shown here is derived from an EMBL/GenBank/DDBJ whole genome shotgun (WGS) entry which is preliminary data.</text>
</comment>
<evidence type="ECO:0000313" key="2">
    <source>
        <dbReference type="EMBL" id="KPB00492.1"/>
    </source>
</evidence>
<dbReference type="Proteomes" id="UP000038011">
    <property type="component" value="Unassembled WGS sequence"/>
</dbReference>
<dbReference type="EMBL" id="JXMU01000020">
    <property type="protein sequence ID" value="KPB00492.1"/>
    <property type="molecule type" value="Genomic_DNA"/>
</dbReference>